<dbReference type="Proteomes" id="UP000244052">
    <property type="component" value="Unassembled WGS sequence"/>
</dbReference>
<dbReference type="PANTHER" id="PTHR43431">
    <property type="entry name" value="OXIDOREDUCTASE, SHORT CHAIN DEHYDROGENASE/REDUCTASE FAMILY (AFU_ORTHOLOGUE AFUA_5G14000)"/>
    <property type="match status" value="1"/>
</dbReference>
<dbReference type="Gene3D" id="3.40.50.720">
    <property type="entry name" value="NAD(P)-binding Rossmann-like Domain"/>
    <property type="match status" value="1"/>
</dbReference>
<accession>A0A2T5PKA7</accession>
<dbReference type="PRINTS" id="PR00081">
    <property type="entry name" value="GDHRDH"/>
</dbReference>
<dbReference type="InterPro" id="IPR002347">
    <property type="entry name" value="SDR_fam"/>
</dbReference>
<name>A0A2T5PKA7_ECTOL</name>
<dbReference type="Pfam" id="PF00106">
    <property type="entry name" value="adh_short"/>
    <property type="match status" value="1"/>
</dbReference>
<dbReference type="RefSeq" id="WP_017516417.1">
    <property type="nucleotide sequence ID" value="NZ_QASO01000097.1"/>
</dbReference>
<dbReference type="AlphaFoldDB" id="A0A2T5PKA7"/>
<gene>
    <name evidence="1" type="ORF">DBO86_15860</name>
</gene>
<keyword evidence="2" id="KW-1185">Reference proteome</keyword>
<organism evidence="1 2">
    <name type="scientific">Ectopseudomonas oleovorans</name>
    <name type="common">Pseudomonas oleovorans</name>
    <dbReference type="NCBI Taxonomy" id="301"/>
    <lineage>
        <taxon>Bacteria</taxon>
        <taxon>Pseudomonadati</taxon>
        <taxon>Pseudomonadota</taxon>
        <taxon>Gammaproteobacteria</taxon>
        <taxon>Pseudomonadales</taxon>
        <taxon>Pseudomonadaceae</taxon>
        <taxon>Ectopseudomonas</taxon>
    </lineage>
</organism>
<evidence type="ECO:0000313" key="2">
    <source>
        <dbReference type="Proteomes" id="UP000244052"/>
    </source>
</evidence>
<dbReference type="PANTHER" id="PTHR43431:SF7">
    <property type="entry name" value="OXIDOREDUCTASE, SHORT CHAIN DEHYDROGENASE_REDUCTASE FAMILY (AFU_ORTHOLOGUE AFUA_5G14000)"/>
    <property type="match status" value="1"/>
</dbReference>
<dbReference type="EMBL" id="QASO01000097">
    <property type="protein sequence ID" value="PTU78147.1"/>
    <property type="molecule type" value="Genomic_DNA"/>
</dbReference>
<reference evidence="1 2" key="1">
    <citation type="submission" date="2018-04" db="EMBL/GenBank/DDBJ databases">
        <title>Pseudomonas sp. nov., isolated from mangrove soil.</title>
        <authorList>
            <person name="Chen C."/>
        </authorList>
    </citation>
    <scope>NUCLEOTIDE SEQUENCE [LARGE SCALE GENOMIC DNA]</scope>
    <source>
        <strain evidence="1 2">JCM 14246</strain>
    </source>
</reference>
<sequence>MNDSQQKKSAIIAGMAPGFGAAIAKTLIADGYNVYGLSRKSSLEGEDLGASYTHLPYDLSDQARVEKAIELIDGQDGPATVLIYNAMQLIPKPFLELTPEEFQASWVSTCFGAMITARAVLPGMVSAGSGTVIFTGATAALKGNPRFAAFASAKFALRGLAQSLAREFGPQGIHVVHSVLDGIIWGPQAQERFNIKEEDCLDADAIATAYLQLINQSPKAWTHEFDMRPATEKF</sequence>
<dbReference type="InterPro" id="IPR036291">
    <property type="entry name" value="NAD(P)-bd_dom_sf"/>
</dbReference>
<protein>
    <submittedName>
        <fullName evidence="1">SDR family oxidoreductase</fullName>
    </submittedName>
</protein>
<evidence type="ECO:0000313" key="1">
    <source>
        <dbReference type="EMBL" id="PTU78147.1"/>
    </source>
</evidence>
<comment type="caution">
    <text evidence="1">The sequence shown here is derived from an EMBL/GenBank/DDBJ whole genome shotgun (WGS) entry which is preliminary data.</text>
</comment>
<proteinExistence type="predicted"/>
<dbReference type="SUPFAM" id="SSF51735">
    <property type="entry name" value="NAD(P)-binding Rossmann-fold domains"/>
    <property type="match status" value="1"/>
</dbReference>